<comment type="caution">
    <text evidence="1">The sequence shown here is derived from an EMBL/GenBank/DDBJ whole genome shotgun (WGS) entry which is preliminary data.</text>
</comment>
<accession>A0A454CPA7</accession>
<organism evidence="1 2">
    <name type="scientific">Vibrio harveyi</name>
    <name type="common">Beneckea harveyi</name>
    <dbReference type="NCBI Taxonomy" id="669"/>
    <lineage>
        <taxon>Bacteria</taxon>
        <taxon>Pseudomonadati</taxon>
        <taxon>Pseudomonadota</taxon>
        <taxon>Gammaproteobacteria</taxon>
        <taxon>Vibrionales</taxon>
        <taxon>Vibrionaceae</taxon>
        <taxon>Vibrio</taxon>
    </lineage>
</organism>
<proteinExistence type="predicted"/>
<dbReference type="EMBL" id="AJSR01002623">
    <property type="protein sequence ID" value="EKM28234.1"/>
    <property type="molecule type" value="Genomic_DNA"/>
</dbReference>
<gene>
    <name evidence="1" type="ORF">VCHENC02_5848</name>
</gene>
<name>A0A454CPA7_VIBHA</name>
<dbReference type="Proteomes" id="UP000008367">
    <property type="component" value="Unassembled WGS sequence"/>
</dbReference>
<sequence length="39" mass="4650">LYQARPQSEPRYKSYRQNSHLSSQVLFDVLPINSQAQYH</sequence>
<reference evidence="1 2" key="1">
    <citation type="submission" date="2012-10" db="EMBL/GenBank/DDBJ databases">
        <title>Genome sequence of Vibrio Cholerae HENC-02.</title>
        <authorList>
            <person name="Eppinger M."/>
            <person name="Hasan N.A."/>
            <person name="Sengamalay N."/>
            <person name="Hine E."/>
            <person name="Su Q."/>
            <person name="Daugherty S.C."/>
            <person name="Young S."/>
            <person name="Sadzewicz L."/>
            <person name="Tallon L."/>
            <person name="Cebula T.A."/>
            <person name="Ravel J."/>
            <person name="Colwell R.R."/>
        </authorList>
    </citation>
    <scope>NUCLEOTIDE SEQUENCE [LARGE SCALE GENOMIC DNA]</scope>
    <source>
        <strain evidence="1 2">HENC-02</strain>
    </source>
</reference>
<evidence type="ECO:0000313" key="2">
    <source>
        <dbReference type="Proteomes" id="UP000008367"/>
    </source>
</evidence>
<protein>
    <submittedName>
        <fullName evidence="1">Uncharacterized protein</fullName>
    </submittedName>
</protein>
<feature type="non-terminal residue" evidence="1">
    <location>
        <position position="1"/>
    </location>
</feature>
<dbReference type="AlphaFoldDB" id="A0A454CPA7"/>
<evidence type="ECO:0000313" key="1">
    <source>
        <dbReference type="EMBL" id="EKM28234.1"/>
    </source>
</evidence>